<organism evidence="2 3">
    <name type="scientific">Paenibacillus soyae</name>
    <dbReference type="NCBI Taxonomy" id="2969249"/>
    <lineage>
        <taxon>Bacteria</taxon>
        <taxon>Bacillati</taxon>
        <taxon>Bacillota</taxon>
        <taxon>Bacilli</taxon>
        <taxon>Bacillales</taxon>
        <taxon>Paenibacillaceae</taxon>
        <taxon>Paenibacillus</taxon>
    </lineage>
</organism>
<gene>
    <name evidence="2" type="ORF">NQZ67_15485</name>
</gene>
<name>A0A9X2MSB7_9BACL</name>
<keyword evidence="3" id="KW-1185">Reference proteome</keyword>
<evidence type="ECO:0000313" key="2">
    <source>
        <dbReference type="EMBL" id="MCR2805289.1"/>
    </source>
</evidence>
<keyword evidence="1" id="KW-1133">Transmembrane helix</keyword>
<feature type="transmembrane region" description="Helical" evidence="1">
    <location>
        <begin position="62"/>
        <end position="83"/>
    </location>
</feature>
<feature type="transmembrane region" description="Helical" evidence="1">
    <location>
        <begin position="29"/>
        <end position="50"/>
    </location>
</feature>
<keyword evidence="1" id="KW-0472">Membrane</keyword>
<keyword evidence="1" id="KW-0812">Transmembrane</keyword>
<protein>
    <submittedName>
        <fullName evidence="2">Uncharacterized protein</fullName>
    </submittedName>
</protein>
<comment type="caution">
    <text evidence="2">The sequence shown here is derived from an EMBL/GenBank/DDBJ whole genome shotgun (WGS) entry which is preliminary data.</text>
</comment>
<sequence length="236" mass="25757">MNIANNEQASSAGFGGYAGVPQPREQRRAWRVGSLSMGITLMLIGTAFAVSLWQDTEAYEMLMWVAPVVFILLGAELLIYLGVAGKQDTLVRYDWLSVFFVGVIGIASLVLALFMSSGLFDEIRQDMKRIQRTAFVESDKIVVPEGVSNVIVQSAGEITIDQTSSRELHLMGQVRYWSAEAANGAASGMLRTNTVGSDLYVFIGSPDWEKSGNVEALSPQLILTVPEGVTVEQRPF</sequence>
<feature type="transmembrane region" description="Helical" evidence="1">
    <location>
        <begin position="95"/>
        <end position="120"/>
    </location>
</feature>
<accession>A0A9X2MSB7</accession>
<evidence type="ECO:0000256" key="1">
    <source>
        <dbReference type="SAM" id="Phobius"/>
    </source>
</evidence>
<dbReference type="RefSeq" id="WP_257447443.1">
    <property type="nucleotide sequence ID" value="NZ_JANIPJ010000010.1"/>
</dbReference>
<dbReference type="EMBL" id="JANIPJ010000010">
    <property type="protein sequence ID" value="MCR2805289.1"/>
    <property type="molecule type" value="Genomic_DNA"/>
</dbReference>
<dbReference type="Proteomes" id="UP001141950">
    <property type="component" value="Unassembled WGS sequence"/>
</dbReference>
<evidence type="ECO:0000313" key="3">
    <source>
        <dbReference type="Proteomes" id="UP001141950"/>
    </source>
</evidence>
<proteinExistence type="predicted"/>
<dbReference type="AlphaFoldDB" id="A0A9X2MSB7"/>
<reference evidence="2" key="1">
    <citation type="submission" date="2022-08" db="EMBL/GenBank/DDBJ databases">
        <title>The genomic sequence of strain Paenibacillus sp. SCIV0701.</title>
        <authorList>
            <person name="Zhao H."/>
        </authorList>
    </citation>
    <scope>NUCLEOTIDE SEQUENCE</scope>
    <source>
        <strain evidence="2">SCIV0701</strain>
    </source>
</reference>